<sequence>MANIYCYLFIMYSKSIFNVIFLISTIISIIDIRSAIV</sequence>
<keyword evidence="3" id="KW-1185">Reference proteome</keyword>
<accession>K7YI69</accession>
<protein>
    <submittedName>
        <fullName evidence="2">Uncharacterized protein</fullName>
    </submittedName>
</protein>
<gene>
    <name evidence="2" type="ORF">A1OE_1117</name>
</gene>
<dbReference type="Proteomes" id="UP000010077">
    <property type="component" value="Chromosome"/>
</dbReference>
<keyword evidence="1" id="KW-0812">Transmembrane</keyword>
<evidence type="ECO:0000313" key="3">
    <source>
        <dbReference type="Proteomes" id="UP000010077"/>
    </source>
</evidence>
<dbReference type="HOGENOM" id="CLU_3341697_0_0_5"/>
<feature type="transmembrane region" description="Helical" evidence="1">
    <location>
        <begin position="15"/>
        <end position="36"/>
    </location>
</feature>
<reference evidence="2 3" key="1">
    <citation type="journal article" date="2012" name="Proc. Natl. Acad. Sci. U.S.A.">
        <title>Genome streamlining and chemical defense in a coral reef symbiosis.</title>
        <authorList>
            <person name="Kwan J.C."/>
            <person name="Donia M.S."/>
            <person name="Han A.W."/>
            <person name="Hirose E."/>
            <person name="Haygood M.G."/>
            <person name="Schmidt E.W."/>
        </authorList>
    </citation>
    <scope>NUCLEOTIDE SEQUENCE [LARGE SCALE GENOMIC DNA]</scope>
    <source>
        <strain evidence="2 3">L2</strain>
    </source>
</reference>
<name>K7YI69_9PROT</name>
<evidence type="ECO:0000256" key="1">
    <source>
        <dbReference type="SAM" id="Phobius"/>
    </source>
</evidence>
<dbReference type="KEGG" id="thal:A1OE_1117"/>
<keyword evidence="1" id="KW-0472">Membrane</keyword>
<proteinExistence type="predicted"/>
<organism evidence="2 3">
    <name type="scientific">Candidatus Endolissoclinum faulkneri L2</name>
    <dbReference type="NCBI Taxonomy" id="1193729"/>
    <lineage>
        <taxon>Bacteria</taxon>
        <taxon>Pseudomonadati</taxon>
        <taxon>Pseudomonadota</taxon>
        <taxon>Alphaproteobacteria</taxon>
        <taxon>Rhodospirillales</taxon>
        <taxon>Rhodospirillaceae</taxon>
        <taxon>Candidatus Endolissoclinum</taxon>
    </lineage>
</organism>
<dbReference type="EMBL" id="CP003539">
    <property type="protein sequence ID" value="AFX99295.1"/>
    <property type="molecule type" value="Genomic_DNA"/>
</dbReference>
<dbReference type="AlphaFoldDB" id="K7YI69"/>
<evidence type="ECO:0000313" key="2">
    <source>
        <dbReference type="EMBL" id="AFX99295.1"/>
    </source>
</evidence>
<keyword evidence="1" id="KW-1133">Transmembrane helix</keyword>